<dbReference type="AlphaFoldDB" id="U4R3I0"/>
<dbReference type="GO" id="GO:0003677">
    <property type="term" value="F:DNA binding"/>
    <property type="evidence" value="ECO:0007669"/>
    <property type="project" value="UniProtKB-UniRule"/>
</dbReference>
<proteinExistence type="inferred from homology"/>
<dbReference type="GO" id="GO:0006310">
    <property type="term" value="P:DNA recombination"/>
    <property type="evidence" value="ECO:0007669"/>
    <property type="project" value="UniProtKB-KW"/>
</dbReference>
<dbReference type="PATRIC" id="fig|1330534.3.peg.1708"/>
<protein>
    <submittedName>
        <fullName evidence="14">Integrase</fullName>
    </submittedName>
</protein>
<dbReference type="EMBL" id="ATAY01000028">
    <property type="protein sequence ID" value="EPR12316.1"/>
    <property type="molecule type" value="Genomic_DNA"/>
</dbReference>
<keyword evidence="9" id="KW-0233">DNA recombination</keyword>
<comment type="caution">
    <text evidence="14">The sequence shown here is derived from an EMBL/GenBank/DDBJ whole genome shotgun (WGS) entry which is preliminary data.</text>
</comment>
<evidence type="ECO:0000256" key="3">
    <source>
        <dbReference type="ARBA" id="ARBA00008857"/>
    </source>
</evidence>
<feature type="domain" description="Core-binding (CB)" evidence="13">
    <location>
        <begin position="50"/>
        <end position="131"/>
    </location>
</feature>
<keyword evidence="5" id="KW-0132">Cell division</keyword>
<evidence type="ECO:0000256" key="1">
    <source>
        <dbReference type="ARBA" id="ARBA00003283"/>
    </source>
</evidence>
<name>U4R3I0_9FIRM</name>
<comment type="subcellular location">
    <subcellularLocation>
        <location evidence="2">Cytoplasm</location>
    </subcellularLocation>
</comment>
<dbReference type="GO" id="GO:0007059">
    <property type="term" value="P:chromosome segregation"/>
    <property type="evidence" value="ECO:0007669"/>
    <property type="project" value="UniProtKB-KW"/>
</dbReference>
<gene>
    <name evidence="14" type="ORF">L323_08580</name>
</gene>
<evidence type="ECO:0000256" key="6">
    <source>
        <dbReference type="ARBA" id="ARBA00022829"/>
    </source>
</evidence>
<evidence type="ECO:0000259" key="13">
    <source>
        <dbReference type="PROSITE" id="PS51900"/>
    </source>
</evidence>
<evidence type="ECO:0000256" key="5">
    <source>
        <dbReference type="ARBA" id="ARBA00022618"/>
    </source>
</evidence>
<dbReference type="GO" id="GO:0015074">
    <property type="term" value="P:DNA integration"/>
    <property type="evidence" value="ECO:0007669"/>
    <property type="project" value="UniProtKB-KW"/>
</dbReference>
<comment type="similarity">
    <text evidence="3">Belongs to the 'phage' integrase family.</text>
</comment>
<evidence type="ECO:0000313" key="14">
    <source>
        <dbReference type="EMBL" id="EPR12316.1"/>
    </source>
</evidence>
<keyword evidence="8 11" id="KW-0238">DNA-binding</keyword>
<dbReference type="OrthoDB" id="283809at2"/>
<organism evidence="14 15">
    <name type="scientific">Ruminiclostridium papyrosolvens C7</name>
    <dbReference type="NCBI Taxonomy" id="1330534"/>
    <lineage>
        <taxon>Bacteria</taxon>
        <taxon>Bacillati</taxon>
        <taxon>Bacillota</taxon>
        <taxon>Clostridia</taxon>
        <taxon>Eubacteriales</taxon>
        <taxon>Oscillospiraceae</taxon>
        <taxon>Ruminiclostridium</taxon>
    </lineage>
</organism>
<dbReference type="PANTHER" id="PTHR30349">
    <property type="entry name" value="PHAGE INTEGRASE-RELATED"/>
    <property type="match status" value="1"/>
</dbReference>
<evidence type="ECO:0000256" key="2">
    <source>
        <dbReference type="ARBA" id="ARBA00004496"/>
    </source>
</evidence>
<sequence length="330" mass="38054">MVKEDVIIRILSKAVDLLTQEVAVQLKVILEEELYNYDLQPVENAIIPFEGIPEKIVLFITTKKLEGLSRKTLKSYSLHLARFSKTVQKRIEDITVIDIRRYLAQYASTGIKNSTLDTEISILRSFFNWLEAEDYILKSPMRKIKPAKKEKRIRKALSQEELEMLRLACRNQREKAMIEFFYSTGCRLDEVYKLNKNDIDWNKSSVNVIGKGNKERTVFLNARARVHLWRYLDLRKDNNEALFVGLRLPMKRLSHRGYQKVLNQLGVMAGITKSVHPHLLRHTTATTAVNAGASIQAVQKMLGHTTPATTQIYADLNVDEVQISHRKFVS</sequence>
<dbReference type="InterPro" id="IPR010998">
    <property type="entry name" value="Integrase_recombinase_N"/>
</dbReference>
<keyword evidence="4" id="KW-0963">Cytoplasm</keyword>
<dbReference type="PANTHER" id="PTHR30349:SF77">
    <property type="entry name" value="TYROSINE RECOMBINASE XERC"/>
    <property type="match status" value="1"/>
</dbReference>
<evidence type="ECO:0000256" key="10">
    <source>
        <dbReference type="ARBA" id="ARBA00023306"/>
    </source>
</evidence>
<dbReference type="PROSITE" id="PS51898">
    <property type="entry name" value="TYR_RECOMBINASE"/>
    <property type="match status" value="1"/>
</dbReference>
<feature type="domain" description="Tyr recombinase" evidence="12">
    <location>
        <begin position="152"/>
        <end position="326"/>
    </location>
</feature>
<reference evidence="14 15" key="1">
    <citation type="journal article" date="2013" name="Genome Announc.">
        <title>Draft Genome Sequence of the Cellulolytic Bacterium Clostridium papyrosolvens C7 (ATCC 700395).</title>
        <authorList>
            <person name="Zepeda V."/>
            <person name="Dassa B."/>
            <person name="Borovok I."/>
            <person name="Lamed R."/>
            <person name="Bayer E.A."/>
            <person name="Cate J.H."/>
        </authorList>
    </citation>
    <scope>NUCLEOTIDE SEQUENCE [LARGE SCALE GENOMIC DNA]</scope>
    <source>
        <strain evidence="14 15">C7</strain>
    </source>
</reference>
<dbReference type="SUPFAM" id="SSF56349">
    <property type="entry name" value="DNA breaking-rejoining enzymes"/>
    <property type="match status" value="1"/>
</dbReference>
<dbReference type="Gene3D" id="1.10.443.10">
    <property type="entry name" value="Intergrase catalytic core"/>
    <property type="match status" value="1"/>
</dbReference>
<keyword evidence="7" id="KW-0229">DNA integration</keyword>
<accession>U4R3I0</accession>
<evidence type="ECO:0000259" key="12">
    <source>
        <dbReference type="PROSITE" id="PS51898"/>
    </source>
</evidence>
<dbReference type="InterPro" id="IPR013762">
    <property type="entry name" value="Integrase-like_cat_sf"/>
</dbReference>
<dbReference type="PROSITE" id="PS51900">
    <property type="entry name" value="CB"/>
    <property type="match status" value="1"/>
</dbReference>
<evidence type="ECO:0000256" key="9">
    <source>
        <dbReference type="ARBA" id="ARBA00023172"/>
    </source>
</evidence>
<evidence type="ECO:0000256" key="8">
    <source>
        <dbReference type="ARBA" id="ARBA00023125"/>
    </source>
</evidence>
<dbReference type="InterPro" id="IPR004107">
    <property type="entry name" value="Integrase_SAM-like_N"/>
</dbReference>
<dbReference type="GO" id="GO:0005737">
    <property type="term" value="C:cytoplasm"/>
    <property type="evidence" value="ECO:0007669"/>
    <property type="project" value="UniProtKB-SubCell"/>
</dbReference>
<dbReference type="Pfam" id="PF00589">
    <property type="entry name" value="Phage_integrase"/>
    <property type="match status" value="1"/>
</dbReference>
<dbReference type="Pfam" id="PF02899">
    <property type="entry name" value="Phage_int_SAM_1"/>
    <property type="match status" value="1"/>
</dbReference>
<dbReference type="Proteomes" id="UP000016860">
    <property type="component" value="Unassembled WGS sequence"/>
</dbReference>
<evidence type="ECO:0000256" key="7">
    <source>
        <dbReference type="ARBA" id="ARBA00022908"/>
    </source>
</evidence>
<keyword evidence="6" id="KW-0159">Chromosome partition</keyword>
<dbReference type="NCBIfam" id="NF040815">
    <property type="entry name" value="recomb_XerA_Arch"/>
    <property type="match status" value="1"/>
</dbReference>
<dbReference type="InterPro" id="IPR044068">
    <property type="entry name" value="CB"/>
</dbReference>
<keyword evidence="10" id="KW-0131">Cell cycle</keyword>
<dbReference type="InterPro" id="IPR011010">
    <property type="entry name" value="DNA_brk_join_enz"/>
</dbReference>
<evidence type="ECO:0000256" key="11">
    <source>
        <dbReference type="PROSITE-ProRule" id="PRU01248"/>
    </source>
</evidence>
<dbReference type="Gene3D" id="1.10.150.130">
    <property type="match status" value="1"/>
</dbReference>
<dbReference type="RefSeq" id="WP_020815261.1">
    <property type="nucleotide sequence ID" value="NZ_ATAY01000028.1"/>
</dbReference>
<evidence type="ECO:0000256" key="4">
    <source>
        <dbReference type="ARBA" id="ARBA00022490"/>
    </source>
</evidence>
<evidence type="ECO:0000313" key="15">
    <source>
        <dbReference type="Proteomes" id="UP000016860"/>
    </source>
</evidence>
<dbReference type="STRING" id="1330534.L323_08580"/>
<dbReference type="GO" id="GO:0051301">
    <property type="term" value="P:cell division"/>
    <property type="evidence" value="ECO:0007669"/>
    <property type="project" value="UniProtKB-KW"/>
</dbReference>
<dbReference type="InterPro" id="IPR050090">
    <property type="entry name" value="Tyrosine_recombinase_XerCD"/>
</dbReference>
<dbReference type="InterPro" id="IPR002104">
    <property type="entry name" value="Integrase_catalytic"/>
</dbReference>
<comment type="function">
    <text evidence="1">Site-specific tyrosine recombinase, which acts by catalyzing the cutting and rejoining of the recombining DNA molecules.</text>
</comment>